<evidence type="ECO:0000313" key="2">
    <source>
        <dbReference type="Proteomes" id="UP001602245"/>
    </source>
</evidence>
<dbReference type="RefSeq" id="WP_020512407.1">
    <property type="nucleotide sequence ID" value="NZ_JBIAZU010000005.1"/>
</dbReference>
<reference evidence="1 2" key="1">
    <citation type="submission" date="2024-10" db="EMBL/GenBank/DDBJ databases">
        <title>The Natural Products Discovery Center: Release of the First 8490 Sequenced Strains for Exploring Actinobacteria Biosynthetic Diversity.</title>
        <authorList>
            <person name="Kalkreuter E."/>
            <person name="Kautsar S.A."/>
            <person name="Yang D."/>
            <person name="Bader C.D."/>
            <person name="Teijaro C.N."/>
            <person name="Fluegel L."/>
            <person name="Davis C.M."/>
            <person name="Simpson J.R."/>
            <person name="Lauterbach L."/>
            <person name="Steele A.D."/>
            <person name="Gui C."/>
            <person name="Meng S."/>
            <person name="Li G."/>
            <person name="Viehrig K."/>
            <person name="Ye F."/>
            <person name="Su P."/>
            <person name="Kiefer A.F."/>
            <person name="Nichols A."/>
            <person name="Cepeda A.J."/>
            <person name="Yan W."/>
            <person name="Fan B."/>
            <person name="Jiang Y."/>
            <person name="Adhikari A."/>
            <person name="Zheng C.-J."/>
            <person name="Schuster L."/>
            <person name="Cowan T.M."/>
            <person name="Smanski M.J."/>
            <person name="Chevrette M.G."/>
            <person name="De Carvalho L.P.S."/>
            <person name="Shen B."/>
        </authorList>
    </citation>
    <scope>NUCLEOTIDE SEQUENCE [LARGE SCALE GENOMIC DNA]</scope>
    <source>
        <strain evidence="1 2">NPDC000087</strain>
    </source>
</reference>
<sequence length="58" mass="5960">MADDAPDTSAARLAAIAARLGLTAPGWTPQDETGYQDWMAADDAALSKALARCAPRAA</sequence>
<organism evidence="1 2">
    <name type="scientific">Paractinoplanes globisporus</name>
    <dbReference type="NCBI Taxonomy" id="113565"/>
    <lineage>
        <taxon>Bacteria</taxon>
        <taxon>Bacillati</taxon>
        <taxon>Actinomycetota</taxon>
        <taxon>Actinomycetes</taxon>
        <taxon>Micromonosporales</taxon>
        <taxon>Micromonosporaceae</taxon>
        <taxon>Paractinoplanes</taxon>
    </lineage>
</organism>
<accession>A0ABW6WJ51</accession>
<dbReference type="EMBL" id="JBIAZU010000005">
    <property type="protein sequence ID" value="MFF5293058.1"/>
    <property type="molecule type" value="Genomic_DNA"/>
</dbReference>
<evidence type="ECO:0000313" key="1">
    <source>
        <dbReference type="EMBL" id="MFF5293058.1"/>
    </source>
</evidence>
<comment type="caution">
    <text evidence="1">The sequence shown here is derived from an EMBL/GenBank/DDBJ whole genome shotgun (WGS) entry which is preliminary data.</text>
</comment>
<name>A0ABW6WJ51_9ACTN</name>
<proteinExistence type="predicted"/>
<protein>
    <submittedName>
        <fullName evidence="1">Uncharacterized protein</fullName>
    </submittedName>
</protein>
<gene>
    <name evidence="1" type="ORF">ACFY35_26775</name>
</gene>
<keyword evidence="2" id="KW-1185">Reference proteome</keyword>
<dbReference type="Proteomes" id="UP001602245">
    <property type="component" value="Unassembled WGS sequence"/>
</dbReference>